<keyword evidence="16" id="KW-1185">Reference proteome</keyword>
<dbReference type="Pfam" id="PF02769">
    <property type="entry name" value="AIRS_C"/>
    <property type="match status" value="1"/>
</dbReference>
<dbReference type="InterPro" id="IPR036921">
    <property type="entry name" value="PurM-like_N_sf"/>
</dbReference>
<comment type="pathway">
    <text evidence="1 12">Purine metabolism; IMP biosynthesis via de novo pathway; 5-amino-1-(5-phospho-D-ribosyl)imidazole from N(2)-formyl-N(1)-(5-phospho-D-ribosyl)glycinamide: step 2/2.</text>
</comment>
<evidence type="ECO:0000259" key="13">
    <source>
        <dbReference type="Pfam" id="PF00586"/>
    </source>
</evidence>
<proteinExistence type="inferred from homology"/>
<dbReference type="InterPro" id="IPR016188">
    <property type="entry name" value="PurM-like_N"/>
</dbReference>
<dbReference type="Gene3D" id="3.90.650.10">
    <property type="entry name" value="PurM-like C-terminal domain"/>
    <property type="match status" value="1"/>
</dbReference>
<dbReference type="InterPro" id="IPR010918">
    <property type="entry name" value="PurM-like_C_dom"/>
</dbReference>
<name>A0A7G1G8H2_9BACT</name>
<evidence type="ECO:0000256" key="2">
    <source>
        <dbReference type="ARBA" id="ARBA00010280"/>
    </source>
</evidence>
<reference evidence="15 16" key="1">
    <citation type="submission" date="2018-06" db="EMBL/GenBank/DDBJ databases">
        <title>Genome sequencing of Oceanotoga sp. sy52.</title>
        <authorList>
            <person name="Mori K."/>
        </authorList>
    </citation>
    <scope>NUCLEOTIDE SEQUENCE [LARGE SCALE GENOMIC DNA]</scope>
    <source>
        <strain evidence="16">sy52</strain>
    </source>
</reference>
<evidence type="ECO:0000313" key="16">
    <source>
        <dbReference type="Proteomes" id="UP000516361"/>
    </source>
</evidence>
<gene>
    <name evidence="12 15" type="primary">purM</name>
    <name evidence="15" type="ORF">OSSY52_13540</name>
</gene>
<evidence type="ECO:0000256" key="6">
    <source>
        <dbReference type="ARBA" id="ARBA00022741"/>
    </source>
</evidence>
<evidence type="ECO:0000256" key="4">
    <source>
        <dbReference type="ARBA" id="ARBA00020367"/>
    </source>
</evidence>
<keyword evidence="12" id="KW-0658">Purine biosynthesis</keyword>
<keyword evidence="12" id="KW-0963">Cytoplasm</keyword>
<organism evidence="15 16">
    <name type="scientific">Tepiditoga spiralis</name>
    <dbReference type="NCBI Taxonomy" id="2108365"/>
    <lineage>
        <taxon>Bacteria</taxon>
        <taxon>Thermotogati</taxon>
        <taxon>Thermotogota</taxon>
        <taxon>Thermotogae</taxon>
        <taxon>Petrotogales</taxon>
        <taxon>Petrotogaceae</taxon>
        <taxon>Tepiditoga</taxon>
    </lineage>
</organism>
<dbReference type="FunCoup" id="A0A7G1G8H2">
    <property type="interactions" value="373"/>
</dbReference>
<dbReference type="InterPro" id="IPR036676">
    <property type="entry name" value="PurM-like_C_sf"/>
</dbReference>
<evidence type="ECO:0000256" key="1">
    <source>
        <dbReference type="ARBA" id="ARBA00004686"/>
    </source>
</evidence>
<protein>
    <recommendedName>
        <fullName evidence="4 12">Phosphoribosylformylglycinamidine cyclo-ligase</fullName>
        <ecNumber evidence="3 12">6.3.3.1</ecNumber>
    </recommendedName>
    <alternativeName>
        <fullName evidence="9 12">AIR synthase</fullName>
    </alternativeName>
    <alternativeName>
        <fullName evidence="10 12">AIRS</fullName>
    </alternativeName>
    <alternativeName>
        <fullName evidence="8 12">Phosphoribosyl-aminoimidazole synthetase</fullName>
    </alternativeName>
</protein>
<evidence type="ECO:0000256" key="11">
    <source>
        <dbReference type="ARBA" id="ARBA00049057"/>
    </source>
</evidence>
<dbReference type="GO" id="GO:0005829">
    <property type="term" value="C:cytosol"/>
    <property type="evidence" value="ECO:0007669"/>
    <property type="project" value="TreeGrafter"/>
</dbReference>
<dbReference type="GO" id="GO:0005524">
    <property type="term" value="F:ATP binding"/>
    <property type="evidence" value="ECO:0007669"/>
    <property type="project" value="UniProtKB-KW"/>
</dbReference>
<dbReference type="CDD" id="cd02196">
    <property type="entry name" value="PurM"/>
    <property type="match status" value="1"/>
</dbReference>
<dbReference type="Pfam" id="PF00586">
    <property type="entry name" value="AIRS"/>
    <property type="match status" value="1"/>
</dbReference>
<dbReference type="GO" id="GO:0004637">
    <property type="term" value="F:phosphoribosylamine-glycine ligase activity"/>
    <property type="evidence" value="ECO:0007669"/>
    <property type="project" value="TreeGrafter"/>
</dbReference>
<dbReference type="EMBL" id="AP018712">
    <property type="protein sequence ID" value="BBE31213.1"/>
    <property type="molecule type" value="Genomic_DNA"/>
</dbReference>
<dbReference type="SUPFAM" id="SSF55326">
    <property type="entry name" value="PurM N-terminal domain-like"/>
    <property type="match status" value="1"/>
</dbReference>
<dbReference type="AlphaFoldDB" id="A0A7G1G8H2"/>
<dbReference type="InParanoid" id="A0A7G1G8H2"/>
<evidence type="ECO:0000259" key="14">
    <source>
        <dbReference type="Pfam" id="PF02769"/>
    </source>
</evidence>
<dbReference type="GO" id="GO:0006189">
    <property type="term" value="P:'de novo' IMP biosynthetic process"/>
    <property type="evidence" value="ECO:0007669"/>
    <property type="project" value="UniProtKB-UniRule"/>
</dbReference>
<comment type="subcellular location">
    <subcellularLocation>
        <location evidence="12">Cytoplasm</location>
    </subcellularLocation>
</comment>
<keyword evidence="6 12" id="KW-0547">Nucleotide-binding</keyword>
<dbReference type="Proteomes" id="UP000516361">
    <property type="component" value="Chromosome"/>
</dbReference>
<dbReference type="PANTHER" id="PTHR10520">
    <property type="entry name" value="TRIFUNCTIONAL PURINE BIOSYNTHETIC PROTEIN ADENOSINE-3-RELATED"/>
    <property type="match status" value="1"/>
</dbReference>
<dbReference type="InterPro" id="IPR004733">
    <property type="entry name" value="PurM_cligase"/>
</dbReference>
<dbReference type="EC" id="6.3.3.1" evidence="3 12"/>
<evidence type="ECO:0000256" key="12">
    <source>
        <dbReference type="HAMAP-Rule" id="MF_00741"/>
    </source>
</evidence>
<dbReference type="GO" id="GO:0004641">
    <property type="term" value="F:phosphoribosylformylglycinamidine cyclo-ligase activity"/>
    <property type="evidence" value="ECO:0007669"/>
    <property type="project" value="UniProtKB-UniRule"/>
</dbReference>
<accession>A0A7G1G8H2</accession>
<comment type="catalytic activity">
    <reaction evidence="11 12">
        <text>2-formamido-N(1)-(5-O-phospho-beta-D-ribosyl)acetamidine + ATP = 5-amino-1-(5-phospho-beta-D-ribosyl)imidazole + ADP + phosphate + H(+)</text>
        <dbReference type="Rhea" id="RHEA:23032"/>
        <dbReference type="ChEBI" id="CHEBI:15378"/>
        <dbReference type="ChEBI" id="CHEBI:30616"/>
        <dbReference type="ChEBI" id="CHEBI:43474"/>
        <dbReference type="ChEBI" id="CHEBI:137981"/>
        <dbReference type="ChEBI" id="CHEBI:147287"/>
        <dbReference type="ChEBI" id="CHEBI:456216"/>
        <dbReference type="EC" id="6.3.3.1"/>
    </reaction>
</comment>
<dbReference type="PANTHER" id="PTHR10520:SF12">
    <property type="entry name" value="TRIFUNCTIONAL PURINE BIOSYNTHETIC PROTEIN ADENOSINE-3"/>
    <property type="match status" value="1"/>
</dbReference>
<dbReference type="RefSeq" id="WP_190613617.1">
    <property type="nucleotide sequence ID" value="NZ_AP018712.1"/>
</dbReference>
<comment type="similarity">
    <text evidence="2 12">Belongs to the AIR synthase family.</text>
</comment>
<dbReference type="SUPFAM" id="SSF56042">
    <property type="entry name" value="PurM C-terminal domain-like"/>
    <property type="match status" value="1"/>
</dbReference>
<feature type="domain" description="PurM-like C-terminal" evidence="14">
    <location>
        <begin position="165"/>
        <end position="312"/>
    </location>
</feature>
<keyword evidence="7 12" id="KW-0067">ATP-binding</keyword>
<dbReference type="KEGG" id="ocy:OSSY52_13540"/>
<sequence>MDYKKSGVNIDNADKMLENISEELGENKGLYGGTFPIYKYLKDYNEPVLVSSTDGVGTKMMLLEEEKQWNTAAIDLIAMNLNDLVCMGAKPLFFMDYYATGKLNPIDASNFVKELSKELKKLDCQLIGGETAELPGIFSKGKVDVDGFVVGIVEKNEILSKEKVKENDILIAIKSNGVHSNGFSLVRKLLEEKKLKYSKKIIAPTKLIVKQTLKIKNYIHAAAHITGGGIEGNLIRIIPEGLTAKINMNWNLPEIFDEIREAGVNIDDMLKTFNMGITIIYAVSKENEKIVLDELKNMGEDPIILGKVEKGSIGVEIIR</sequence>
<dbReference type="HAMAP" id="MF_00741">
    <property type="entry name" value="AIRS"/>
    <property type="match status" value="1"/>
</dbReference>
<evidence type="ECO:0000313" key="15">
    <source>
        <dbReference type="EMBL" id="BBE31213.1"/>
    </source>
</evidence>
<feature type="domain" description="PurM-like N-terminal" evidence="13">
    <location>
        <begin position="48"/>
        <end position="153"/>
    </location>
</feature>
<dbReference type="Gene3D" id="3.30.1330.10">
    <property type="entry name" value="PurM-like, N-terminal domain"/>
    <property type="match status" value="1"/>
</dbReference>
<evidence type="ECO:0000256" key="8">
    <source>
        <dbReference type="ARBA" id="ARBA00031908"/>
    </source>
</evidence>
<evidence type="ECO:0000256" key="9">
    <source>
        <dbReference type="ARBA" id="ARBA00032931"/>
    </source>
</evidence>
<dbReference type="NCBIfam" id="TIGR00878">
    <property type="entry name" value="purM"/>
    <property type="match status" value="1"/>
</dbReference>
<evidence type="ECO:0000256" key="7">
    <source>
        <dbReference type="ARBA" id="ARBA00022840"/>
    </source>
</evidence>
<dbReference type="UniPathway" id="UPA00074">
    <property type="reaction ID" value="UER00129"/>
</dbReference>
<evidence type="ECO:0000256" key="5">
    <source>
        <dbReference type="ARBA" id="ARBA00022598"/>
    </source>
</evidence>
<evidence type="ECO:0000256" key="3">
    <source>
        <dbReference type="ARBA" id="ARBA00013047"/>
    </source>
</evidence>
<dbReference type="GO" id="GO:0046084">
    <property type="term" value="P:adenine biosynthetic process"/>
    <property type="evidence" value="ECO:0007669"/>
    <property type="project" value="TreeGrafter"/>
</dbReference>
<evidence type="ECO:0000256" key="10">
    <source>
        <dbReference type="ARBA" id="ARBA00033093"/>
    </source>
</evidence>
<keyword evidence="5 12" id="KW-0436">Ligase</keyword>